<organism evidence="2">
    <name type="scientific">Thermofilum pendens</name>
    <dbReference type="NCBI Taxonomy" id="2269"/>
    <lineage>
        <taxon>Archaea</taxon>
        <taxon>Thermoproteota</taxon>
        <taxon>Thermoprotei</taxon>
        <taxon>Thermofilales</taxon>
        <taxon>Thermofilaceae</taxon>
        <taxon>Thermofilum</taxon>
    </lineage>
</organism>
<keyword evidence="1" id="KW-0812">Transmembrane</keyword>
<feature type="transmembrane region" description="Helical" evidence="1">
    <location>
        <begin position="319"/>
        <end position="338"/>
    </location>
</feature>
<reference evidence="2" key="1">
    <citation type="journal article" date="2020" name="mSystems">
        <title>Genome- and Community-Level Interaction Insights into Carbon Utilization and Element Cycling Functions of Hydrothermarchaeota in Hydrothermal Sediment.</title>
        <authorList>
            <person name="Zhou Z."/>
            <person name="Liu Y."/>
            <person name="Xu W."/>
            <person name="Pan J."/>
            <person name="Luo Z.H."/>
            <person name="Li M."/>
        </authorList>
    </citation>
    <scope>NUCLEOTIDE SEQUENCE [LARGE SCALE GENOMIC DNA]</scope>
    <source>
        <strain evidence="2">SpSt-1125</strain>
    </source>
</reference>
<comment type="caution">
    <text evidence="2">The sequence shown here is derived from an EMBL/GenBank/DDBJ whole genome shotgun (WGS) entry which is preliminary data.</text>
</comment>
<protein>
    <submittedName>
        <fullName evidence="2">MFS transporter</fullName>
    </submittedName>
</protein>
<feature type="transmembrane region" description="Helical" evidence="1">
    <location>
        <begin position="344"/>
        <end position="363"/>
    </location>
</feature>
<dbReference type="EMBL" id="DRZM01000092">
    <property type="protein sequence ID" value="HHP04727.1"/>
    <property type="molecule type" value="Genomic_DNA"/>
</dbReference>
<feature type="transmembrane region" description="Helical" evidence="1">
    <location>
        <begin position="292"/>
        <end position="312"/>
    </location>
</feature>
<dbReference type="PANTHER" id="PTHR23520">
    <property type="entry name" value="TRANSPORTER, PUTATIVE (AFU_ORTHOLOGUE AFUA_3G04000)-RELATED"/>
    <property type="match status" value="1"/>
</dbReference>
<keyword evidence="1" id="KW-1133">Transmembrane helix</keyword>
<feature type="transmembrane region" description="Helical" evidence="1">
    <location>
        <begin position="144"/>
        <end position="167"/>
    </location>
</feature>
<dbReference type="GO" id="GO:0022857">
    <property type="term" value="F:transmembrane transporter activity"/>
    <property type="evidence" value="ECO:0007669"/>
    <property type="project" value="InterPro"/>
</dbReference>
<dbReference type="Gene3D" id="1.20.1250.20">
    <property type="entry name" value="MFS general substrate transporter like domains"/>
    <property type="match status" value="2"/>
</dbReference>
<feature type="transmembrane region" description="Helical" evidence="1">
    <location>
        <begin position="384"/>
        <end position="402"/>
    </location>
</feature>
<feature type="transmembrane region" description="Helical" evidence="1">
    <location>
        <begin position="120"/>
        <end position="138"/>
    </location>
</feature>
<dbReference type="SUPFAM" id="SSF103473">
    <property type="entry name" value="MFS general substrate transporter"/>
    <property type="match status" value="1"/>
</dbReference>
<sequence length="439" mass="45691">MHVRGHLSETSHTHCALPPRSLRARVKRPSVVRSALGHADRWLSALRPRVELNRNLKLLFVLQSVSAVGNGLLMPLLPPYFLHLGLTGSDVGLLNGVMGLSMAFALLPSAVIADAKGRKNLALASLALGVPAVLLVAAGARELLISAFVLLGLTNAAANVSLSPLFADSVEKVEQMDSVYAYSAILSLIFSSVGAALTWPLIGFASASGNAVAAYRLGFAASALLFALSILPLLGVQERRVTARGRPSLKVSPVALKLAGLGALTAFGAGVGIWNIGYWFSRKHGAEAPQLGAMNIASNLLMAALTAAAPAASARLGTVSAVVALQVASIPLLVAMALSGSLAWAGALYVLRSALMNAVNPLVSSLQMRLVRPDERARMTMLSTLAWQVVGSAGAVLGGYLLDLNVDLPIYVTAAVYLVQSALLYIVLRGAGEASKPDY</sequence>
<feature type="transmembrane region" description="Helical" evidence="1">
    <location>
        <begin position="255"/>
        <end position="280"/>
    </location>
</feature>
<dbReference type="InterPro" id="IPR036259">
    <property type="entry name" value="MFS_trans_sf"/>
</dbReference>
<feature type="transmembrane region" description="Helical" evidence="1">
    <location>
        <begin position="58"/>
        <end position="81"/>
    </location>
</feature>
<feature type="transmembrane region" description="Helical" evidence="1">
    <location>
        <begin position="214"/>
        <end position="234"/>
    </location>
</feature>
<feature type="transmembrane region" description="Helical" evidence="1">
    <location>
        <begin position="408"/>
        <end position="428"/>
    </location>
</feature>
<name>A0A7J3X6I8_THEPE</name>
<dbReference type="AlphaFoldDB" id="A0A7J3X6I8"/>
<dbReference type="Pfam" id="PF07690">
    <property type="entry name" value="MFS_1"/>
    <property type="match status" value="1"/>
</dbReference>
<evidence type="ECO:0000256" key="1">
    <source>
        <dbReference type="SAM" id="Phobius"/>
    </source>
</evidence>
<feature type="transmembrane region" description="Helical" evidence="1">
    <location>
        <begin position="179"/>
        <end position="202"/>
    </location>
</feature>
<dbReference type="PANTHER" id="PTHR23520:SF5">
    <property type="entry name" value="TRANSPORTER, PUTATIVE (AFU_ORTHOLOGUE AFUA_3G04000)-RELATED"/>
    <property type="match status" value="1"/>
</dbReference>
<evidence type="ECO:0000313" key="2">
    <source>
        <dbReference type="EMBL" id="HHP04727.1"/>
    </source>
</evidence>
<dbReference type="InterPro" id="IPR011701">
    <property type="entry name" value="MFS"/>
</dbReference>
<feature type="transmembrane region" description="Helical" evidence="1">
    <location>
        <begin position="93"/>
        <end position="113"/>
    </location>
</feature>
<gene>
    <name evidence="2" type="ORF">ENM88_03135</name>
</gene>
<keyword evidence="1" id="KW-0472">Membrane</keyword>
<proteinExistence type="predicted"/>
<accession>A0A7J3X6I8</accession>